<dbReference type="SUPFAM" id="SSF48452">
    <property type="entry name" value="TPR-like"/>
    <property type="match status" value="1"/>
</dbReference>
<dbReference type="EMBL" id="LBUU01000013">
    <property type="protein sequence ID" value="KKQ69539.1"/>
    <property type="molecule type" value="Genomic_DNA"/>
</dbReference>
<keyword evidence="1" id="KW-0802">TPR repeat</keyword>
<proteinExistence type="predicted"/>
<dbReference type="PROSITE" id="PS50005">
    <property type="entry name" value="TPR"/>
    <property type="match status" value="1"/>
</dbReference>
<organism evidence="2 3">
    <name type="scientific">Candidatus Falkowbacteria bacterium GW2011_GWE1_38_31</name>
    <dbReference type="NCBI Taxonomy" id="1618638"/>
    <lineage>
        <taxon>Bacteria</taxon>
        <taxon>Candidatus Falkowiibacteriota</taxon>
    </lineage>
</organism>
<gene>
    <name evidence="2" type="ORF">US91_C0013G0007</name>
</gene>
<reference evidence="2 3" key="1">
    <citation type="journal article" date="2015" name="Nature">
        <title>rRNA introns, odd ribosomes, and small enigmatic genomes across a large radiation of phyla.</title>
        <authorList>
            <person name="Brown C.T."/>
            <person name="Hug L.A."/>
            <person name="Thomas B.C."/>
            <person name="Sharon I."/>
            <person name="Castelle C.J."/>
            <person name="Singh A."/>
            <person name="Wilkins M.J."/>
            <person name="Williams K.H."/>
            <person name="Banfield J.F."/>
        </authorList>
    </citation>
    <scope>NUCLEOTIDE SEQUENCE [LARGE SCALE GENOMIC DNA]</scope>
</reference>
<dbReference type="PATRIC" id="fig|1618638.3.peg.1191"/>
<protein>
    <recommendedName>
        <fullName evidence="4">Tetratricopeptide repeat protein</fullName>
    </recommendedName>
</protein>
<dbReference type="Gene3D" id="1.25.40.10">
    <property type="entry name" value="Tetratricopeptide repeat domain"/>
    <property type="match status" value="2"/>
</dbReference>
<dbReference type="InterPro" id="IPR011990">
    <property type="entry name" value="TPR-like_helical_dom_sf"/>
</dbReference>
<dbReference type="AlphaFoldDB" id="A0A0G0M764"/>
<evidence type="ECO:0000313" key="2">
    <source>
        <dbReference type="EMBL" id="KKQ69539.1"/>
    </source>
</evidence>
<comment type="caution">
    <text evidence="2">The sequence shown here is derived from an EMBL/GenBank/DDBJ whole genome shotgun (WGS) entry which is preliminary data.</text>
</comment>
<evidence type="ECO:0000313" key="3">
    <source>
        <dbReference type="Proteomes" id="UP000034022"/>
    </source>
</evidence>
<evidence type="ECO:0008006" key="4">
    <source>
        <dbReference type="Google" id="ProtNLM"/>
    </source>
</evidence>
<dbReference type="Proteomes" id="UP000034022">
    <property type="component" value="Unassembled WGS sequence"/>
</dbReference>
<feature type="repeat" description="TPR" evidence="1">
    <location>
        <begin position="141"/>
        <end position="174"/>
    </location>
</feature>
<evidence type="ECO:0000256" key="1">
    <source>
        <dbReference type="PROSITE-ProRule" id="PRU00339"/>
    </source>
</evidence>
<dbReference type="InterPro" id="IPR019734">
    <property type="entry name" value="TPR_rpt"/>
</dbReference>
<sequence>MYNIIPLILILISFSIIIAIVARKFSVLANLDIDSIQSEREAKFKEQIISNRLKRNYLFYYSRFLRVLKPLSQGLNDFFHSLYRKLIEFKESYKEEKALENFNENSIEKLFLEAEELLKQEAVDQAESKYIKIISLDSKNTKAFRYLGELYFLRKDFHEAKQTILHAIRLLEKDYDDLALSAPKDGKGQDDAERRLEVNQQLAGSYFDVALVCKVMESYEEALGFIDKALMIEANSPRFLDTKLEISIIKKDKAIATETLAKIREVNPENQKLDELGKMVDEIED</sequence>
<name>A0A0G0M764_9BACT</name>
<dbReference type="SMART" id="SM00028">
    <property type="entry name" value="TPR"/>
    <property type="match status" value="3"/>
</dbReference>
<accession>A0A0G0M764</accession>